<keyword evidence="2" id="KW-0539">Nucleus</keyword>
<dbReference type="SMART" id="SM00906">
    <property type="entry name" value="Fungal_trans"/>
    <property type="match status" value="1"/>
</dbReference>
<sequence length="1192" mass="129821">MNQASASSANAPTPKPIRFVTNHDGPYAKRRRINSACLTCRRKKTRCSGERPFCGTCTQNKHDCAGYGDDQGASDANRDAKKAVGRGSQQSSSSNTTTSSTSKGNPTTSSNANPPSSHKYEQPIDPQLTRPLPPHTLSSTSHLSDSSLHTRSPKREEEGASTGSAGSTGLRLSTRNRMPYFRYFGPTAIVPGLRQMVVKVRGKQHGSAQTTSDHSSPAQATNTSPPAPLARTPMEIPVYDASAMSPSPLITHLCKLFFIHLGCSFPFLQRDRFMRDLEEKQVDAILVDAVCALAARFSTHPMLIGNGDPHSSDSNDATKTQPSEHGQAFAQRAKSAIPDAFPCPSVAVVQAALLLAYDEFGANRDSGLWMYLGIAIRMAQDLGMQTLQGLKYEGRNGPTPNSIKTDPHGLASHPAPGQHSASDKSAQEEEQRAVERERLDTFWSIFFLDRVISSGTGRPVTLRDRDIEISFPSLDEVDPASGWPSPYPALIRVIHLYGRVTDLLNRIRNAADITTDLQKQLGTLEDRLTLIYQNLSPKLHFNAVNFQQYVKIRQGTNFLLLHCWFHTLIVLLHQPTLLKTLEGTPQSLSTNSRELSMSSAKTVADILAFTELIDVKSGLGNPFTSQPIYIAACAFLKETAMHSASSQPHSRPSSPGQRGEQEKKQITHTSLDRLGPINDQEQKQAAKHTLLASAANQNYQRCYRALKALETYWAGVKYILTVLDQKAKGVGDPLLYTREEMESALEAPRPEPSFTSPGWRRKLSWGTYLTAESSDGEMAKVAAAMRKGTRTPTIPGSPAVHPSQAIGWSLTGTMNSPSTNVAVMYTSETSDGRSTKPPPSKPVPASTQPSIASLISDPPIKFEPNQALPSASSFNNFDPSSMPPPPSNVPYNGVSASDPVLVSDADLLLNLHSPFTAGSPTSARTSLHGPSPYARAAPLTSNHPTQQPPQPHNDFSPTFATFSNSSDNTFGDMVIDTQDVDMSALGADMMPWDLEYLPHDVLYFGDGGGFGASGFGTEVFGAVLSLSLFCGYSWNGLVESIARSKDHSHGLITASILHESPRQLLQSRRHMTISYPTPLTPKYHTFSLPPRLSKPNTASPLHQLILLTLTYPTHPHHHIHPQPPPFPPLPYSRRSFPNLSAPHSVLLLPVKPSFTSTLRPPPRHPPNQPIAVPALPGTFYQCLGGVWQRDIM</sequence>
<gene>
    <name evidence="5" type="ORF">Lema_P125700.1</name>
</gene>
<dbReference type="GO" id="GO:0003677">
    <property type="term" value="F:DNA binding"/>
    <property type="evidence" value="ECO:0007669"/>
    <property type="project" value="InterPro"/>
</dbReference>
<feature type="compositionally biased region" description="Polar residues" evidence="3">
    <location>
        <begin position="312"/>
        <end position="324"/>
    </location>
</feature>
<dbReference type="InterPro" id="IPR036864">
    <property type="entry name" value="Zn2-C6_fun-type_DNA-bd_sf"/>
</dbReference>
<feature type="region of interest" description="Disordered" evidence="3">
    <location>
        <begin position="71"/>
        <end position="171"/>
    </location>
</feature>
<dbReference type="GO" id="GO:0008270">
    <property type="term" value="F:zinc ion binding"/>
    <property type="evidence" value="ECO:0007669"/>
    <property type="project" value="InterPro"/>
</dbReference>
<feature type="region of interest" description="Disordered" evidence="3">
    <location>
        <begin position="918"/>
        <end position="959"/>
    </location>
</feature>
<feature type="compositionally biased region" description="Polar residues" evidence="3">
    <location>
        <begin position="1"/>
        <end position="11"/>
    </location>
</feature>
<dbReference type="GO" id="GO:0000981">
    <property type="term" value="F:DNA-binding transcription factor activity, RNA polymerase II-specific"/>
    <property type="evidence" value="ECO:0007669"/>
    <property type="project" value="InterPro"/>
</dbReference>
<feature type="domain" description="Zn(2)-C6 fungal-type" evidence="4">
    <location>
        <begin position="36"/>
        <end position="64"/>
    </location>
</feature>
<evidence type="ECO:0000256" key="3">
    <source>
        <dbReference type="SAM" id="MobiDB-lite"/>
    </source>
</evidence>
<feature type="region of interest" description="Disordered" evidence="3">
    <location>
        <begin position="304"/>
        <end position="331"/>
    </location>
</feature>
<dbReference type="AlphaFoldDB" id="M1ZJS3"/>
<dbReference type="Gene3D" id="4.10.240.10">
    <property type="entry name" value="Zn(2)-C6 fungal-type DNA-binding domain"/>
    <property type="match status" value="1"/>
</dbReference>
<dbReference type="VEuPathDB" id="FungiDB:Lema_P125700.1"/>
<dbReference type="PANTHER" id="PTHR47783:SF1">
    <property type="entry name" value="ZN(II)2CYS6 TRANSCRIPTION FACTOR (EUROFUNG)"/>
    <property type="match status" value="1"/>
</dbReference>
<reference evidence="5 6" key="1">
    <citation type="journal article" date="2011" name="Nat. Commun.">
        <title>Effector diversification within compartments of the Leptosphaeria maculans genome affected by Repeat-Induced Point mutations.</title>
        <authorList>
            <person name="Rouxel T."/>
            <person name="Grandaubert J."/>
            <person name="Hane J.K."/>
            <person name="Hoede C."/>
            <person name="van de Wouw A.P."/>
            <person name="Couloux A."/>
            <person name="Dominguez V."/>
            <person name="Anthouard V."/>
            <person name="Bally P."/>
            <person name="Bourras S."/>
            <person name="Cozijnsen A.J."/>
            <person name="Ciuffetti L.M."/>
            <person name="Degrave A."/>
            <person name="Dilmaghani A."/>
            <person name="Duret L."/>
            <person name="Fudal I."/>
            <person name="Goodwin S.B."/>
            <person name="Gout L."/>
            <person name="Glaser N."/>
            <person name="Linglin J."/>
            <person name="Kema G.H.J."/>
            <person name="Lapalu N."/>
            <person name="Lawrence C.B."/>
            <person name="May K."/>
            <person name="Meyer M."/>
            <person name="Ollivier B."/>
            <person name="Poulain J."/>
            <person name="Schoch C.L."/>
            <person name="Simon A."/>
            <person name="Spatafora J.W."/>
            <person name="Stachowiak A."/>
            <person name="Turgeon B.G."/>
            <person name="Tyler B.M."/>
            <person name="Vincent D."/>
            <person name="Weissenbach J."/>
            <person name="Amselem J."/>
            <person name="Quesneville H."/>
            <person name="Oliver R.P."/>
            <person name="Wincker P."/>
            <person name="Balesdent M.-H."/>
            <person name="Howlett B.J."/>
        </authorList>
    </citation>
    <scope>NUCLEOTIDE SEQUENCE [LARGE SCALE GENOMIC DNA]</scope>
    <source>
        <strain evidence="6">JN3 / isolate v23.1.3 / race Av1-4-5-6-7-8</strain>
    </source>
</reference>
<evidence type="ECO:0000259" key="4">
    <source>
        <dbReference type="PROSITE" id="PS50048"/>
    </source>
</evidence>
<feature type="compositionally biased region" description="Low complexity" evidence="3">
    <location>
        <begin position="135"/>
        <end position="150"/>
    </location>
</feature>
<feature type="region of interest" description="Disordered" evidence="3">
    <location>
        <begin position="391"/>
        <end position="433"/>
    </location>
</feature>
<accession>M1ZJS3</accession>
<dbReference type="SMART" id="SM00066">
    <property type="entry name" value="GAL4"/>
    <property type="match status" value="1"/>
</dbReference>
<feature type="compositionally biased region" description="Polar residues" evidence="3">
    <location>
        <begin position="206"/>
        <end position="224"/>
    </location>
</feature>
<organism evidence="5 6">
    <name type="scientific">Leptosphaeria maculans (strain JN3 / isolate v23.1.3 / race Av1-4-5-6-7-8)</name>
    <name type="common">Blackleg fungus</name>
    <name type="synonym">Phoma lingam</name>
    <dbReference type="NCBI Taxonomy" id="985895"/>
    <lineage>
        <taxon>Eukaryota</taxon>
        <taxon>Fungi</taxon>
        <taxon>Dikarya</taxon>
        <taxon>Ascomycota</taxon>
        <taxon>Pezizomycotina</taxon>
        <taxon>Dothideomycetes</taxon>
        <taxon>Pleosporomycetidae</taxon>
        <taxon>Pleosporales</taxon>
        <taxon>Pleosporineae</taxon>
        <taxon>Leptosphaeriaceae</taxon>
        <taxon>Plenodomus</taxon>
        <taxon>Plenodomus lingam/Leptosphaeria maculans species complex</taxon>
    </lineage>
</organism>
<feature type="compositionally biased region" description="Low complexity" evidence="3">
    <location>
        <begin position="644"/>
        <end position="658"/>
    </location>
</feature>
<dbReference type="InterPro" id="IPR007219">
    <property type="entry name" value="XnlR_reg_dom"/>
</dbReference>
<evidence type="ECO:0000256" key="2">
    <source>
        <dbReference type="ARBA" id="ARBA00023242"/>
    </source>
</evidence>
<dbReference type="GO" id="GO:0006351">
    <property type="term" value="P:DNA-templated transcription"/>
    <property type="evidence" value="ECO:0007669"/>
    <property type="project" value="InterPro"/>
</dbReference>
<dbReference type="CDD" id="cd12148">
    <property type="entry name" value="fungal_TF_MHR"/>
    <property type="match status" value="1"/>
</dbReference>
<dbReference type="PROSITE" id="PS50048">
    <property type="entry name" value="ZN2_CY6_FUNGAL_2"/>
    <property type="match status" value="1"/>
</dbReference>
<dbReference type="SUPFAM" id="SSF57701">
    <property type="entry name" value="Zn2/Cys6 DNA-binding domain"/>
    <property type="match status" value="1"/>
</dbReference>
<feature type="region of interest" description="Disordered" evidence="3">
    <location>
        <begin position="200"/>
        <end position="232"/>
    </location>
</feature>
<dbReference type="InParanoid" id="M1ZJS3"/>
<name>M1ZJS3_LEPMJ</name>
<dbReference type="CDD" id="cd00067">
    <property type="entry name" value="GAL4"/>
    <property type="match status" value="1"/>
</dbReference>
<evidence type="ECO:0000256" key="1">
    <source>
        <dbReference type="ARBA" id="ARBA00022723"/>
    </source>
</evidence>
<proteinExistence type="predicted"/>
<feature type="region of interest" description="Disordered" evidence="3">
    <location>
        <begin position="827"/>
        <end position="893"/>
    </location>
</feature>
<dbReference type="Pfam" id="PF00172">
    <property type="entry name" value="Zn_clus"/>
    <property type="match status" value="1"/>
</dbReference>
<dbReference type="PROSITE" id="PS00463">
    <property type="entry name" value="ZN2_CY6_FUNGAL_1"/>
    <property type="match status" value="1"/>
</dbReference>
<feature type="compositionally biased region" description="Low complexity" evidence="3">
    <location>
        <begin position="160"/>
        <end position="171"/>
    </location>
</feature>
<evidence type="ECO:0000313" key="6">
    <source>
        <dbReference type="Proteomes" id="UP000002668"/>
    </source>
</evidence>
<feature type="compositionally biased region" description="Low complexity" evidence="3">
    <location>
        <begin position="87"/>
        <end position="117"/>
    </location>
</feature>
<dbReference type="Proteomes" id="UP000002668">
    <property type="component" value="Genome"/>
</dbReference>
<keyword evidence="6" id="KW-1185">Reference proteome</keyword>
<evidence type="ECO:0000313" key="5">
    <source>
        <dbReference type="EMBL" id="CCT61164.1"/>
    </source>
</evidence>
<feature type="compositionally biased region" description="Basic and acidic residues" evidence="3">
    <location>
        <begin position="421"/>
        <end position="433"/>
    </location>
</feature>
<dbReference type="Pfam" id="PF04082">
    <property type="entry name" value="Fungal_trans"/>
    <property type="match status" value="1"/>
</dbReference>
<feature type="region of interest" description="Disordered" evidence="3">
    <location>
        <begin position="644"/>
        <end position="665"/>
    </location>
</feature>
<feature type="region of interest" description="Disordered" evidence="3">
    <location>
        <begin position="1"/>
        <end position="26"/>
    </location>
</feature>
<dbReference type="InterPro" id="IPR001138">
    <property type="entry name" value="Zn2Cys6_DnaBD"/>
</dbReference>
<dbReference type="PANTHER" id="PTHR47783">
    <property type="entry name" value="ZN(II)2CYS6 TRANSCRIPTION FACTOR (EUROFUNG)-RELATED"/>
    <property type="match status" value="1"/>
</dbReference>
<protein>
    <recommendedName>
        <fullName evidence="4">Zn(2)-C6 fungal-type domain-containing protein</fullName>
    </recommendedName>
</protein>
<keyword evidence="1" id="KW-0479">Metal-binding</keyword>
<dbReference type="OrthoDB" id="2354469at2759"/>
<dbReference type="EMBL" id="FP929136">
    <property type="protein sequence ID" value="CCT61164.1"/>
    <property type="molecule type" value="Genomic_DNA"/>
</dbReference>
<dbReference type="STRING" id="985895.M1ZJS3"/>